<evidence type="ECO:0000256" key="2">
    <source>
        <dbReference type="ARBA" id="ARBA00022679"/>
    </source>
</evidence>
<sequence>MNLNRYNRQIILPDFGVSAQEKIAHSSVLVVGAGGLGCPVLQILVSTGVGVVGIVDFDTIELENLHRQSLYREQDVGLPKVITAVEHLSKINSEIEIIAFQEMITGKNVLSMIHNFDVVVDCTDNFATRYLLNDACYLMKKPLVYASIFQNEGQVSVFNVEKENQITNYRDLFPVPPNQNEVPNCNEAGVLPAHSAVIGTFQANEVIKLLIDSPETLIHQLLVFNTKNYESMKINFKESTEKSGPKTIQEFLNFNYNEFCNSFDNSIKSHQELISFLNQNNSILIDVRESDEQPKIALAKTLEIPLSSLEQNLNKLNCYTSICFVCASGARSQKALKLLKSHFPDKEIKHLKSGIKSIQQ</sequence>
<evidence type="ECO:0000256" key="5">
    <source>
        <dbReference type="ARBA" id="ARBA00052218"/>
    </source>
</evidence>
<evidence type="ECO:0000256" key="7">
    <source>
        <dbReference type="ARBA" id="ARBA00063809"/>
    </source>
</evidence>
<dbReference type="Pfam" id="PF00899">
    <property type="entry name" value="ThiF"/>
    <property type="match status" value="1"/>
</dbReference>
<dbReference type="CDD" id="cd00158">
    <property type="entry name" value="RHOD"/>
    <property type="match status" value="1"/>
</dbReference>
<evidence type="ECO:0000256" key="4">
    <source>
        <dbReference type="ARBA" id="ARBA00022840"/>
    </source>
</evidence>
<dbReference type="Gene3D" id="3.40.250.10">
    <property type="entry name" value="Rhodanese-like domain"/>
    <property type="match status" value="1"/>
</dbReference>
<dbReference type="GO" id="GO:0061605">
    <property type="term" value="F:molybdopterin-synthase adenylyltransferase activity"/>
    <property type="evidence" value="ECO:0007669"/>
    <property type="project" value="UniProtKB-EC"/>
</dbReference>
<evidence type="ECO:0000256" key="9">
    <source>
        <dbReference type="ARBA" id="ARBA00073635"/>
    </source>
</evidence>
<dbReference type="RefSeq" id="WP_072408805.1">
    <property type="nucleotide sequence ID" value="NZ_FPKW01000004.1"/>
</dbReference>
<evidence type="ECO:0000256" key="3">
    <source>
        <dbReference type="ARBA" id="ARBA00022741"/>
    </source>
</evidence>
<organism evidence="14 15">
    <name type="scientific">Chryseobacterium limigenitum</name>
    <dbReference type="NCBI Taxonomy" id="1612149"/>
    <lineage>
        <taxon>Bacteria</taxon>
        <taxon>Pseudomonadati</taxon>
        <taxon>Bacteroidota</taxon>
        <taxon>Flavobacteriia</taxon>
        <taxon>Flavobacteriales</taxon>
        <taxon>Weeksellaceae</taxon>
        <taxon>Chryseobacterium group</taxon>
        <taxon>Chryseobacterium</taxon>
    </lineage>
</organism>
<dbReference type="EC" id="2.7.7.80" evidence="8"/>
<keyword evidence="14" id="KW-0548">Nucleotidyltransferase</keyword>
<evidence type="ECO:0000256" key="12">
    <source>
        <dbReference type="ARBA" id="ARBA00078531"/>
    </source>
</evidence>
<dbReference type="GO" id="GO:0005524">
    <property type="term" value="F:ATP binding"/>
    <property type="evidence" value="ECO:0007669"/>
    <property type="project" value="UniProtKB-KW"/>
</dbReference>
<keyword evidence="15" id="KW-1185">Reference proteome</keyword>
<dbReference type="InterPro" id="IPR035985">
    <property type="entry name" value="Ubiquitin-activating_enz"/>
</dbReference>
<keyword evidence="2 14" id="KW-0808">Transferase</keyword>
<dbReference type="Proteomes" id="UP000182034">
    <property type="component" value="Unassembled WGS sequence"/>
</dbReference>
<evidence type="ECO:0000256" key="1">
    <source>
        <dbReference type="ARBA" id="ARBA00009919"/>
    </source>
</evidence>
<evidence type="ECO:0000256" key="6">
    <source>
        <dbReference type="ARBA" id="ARBA00055169"/>
    </source>
</evidence>
<keyword evidence="3" id="KW-0547">Nucleotide-binding</keyword>
<evidence type="ECO:0000313" key="15">
    <source>
        <dbReference type="Proteomes" id="UP000182034"/>
    </source>
</evidence>
<dbReference type="Pfam" id="PF00581">
    <property type="entry name" value="Rhodanese"/>
    <property type="match status" value="1"/>
</dbReference>
<dbReference type="PANTHER" id="PTHR10953:SF102">
    <property type="entry name" value="ADENYLYLTRANSFERASE AND SULFURTRANSFERASE MOCS3"/>
    <property type="match status" value="1"/>
</dbReference>
<evidence type="ECO:0000256" key="10">
    <source>
        <dbReference type="ARBA" id="ARBA00075110"/>
    </source>
</evidence>
<protein>
    <recommendedName>
        <fullName evidence="9">Molybdopterin-synthase adenylyltransferase</fullName>
        <ecNumber evidence="8">2.7.7.80</ecNumber>
    </recommendedName>
    <alternativeName>
        <fullName evidence="12">MoaD protein adenylase</fullName>
    </alternativeName>
    <alternativeName>
        <fullName evidence="10">Molybdopterin-converting factor subunit 1 adenylase</fullName>
    </alternativeName>
    <alternativeName>
        <fullName evidence="11">Sulfur carrier protein MoaD adenylyltransferase</fullName>
    </alternativeName>
</protein>
<dbReference type="GO" id="GO:0008146">
    <property type="term" value="F:sulfotransferase activity"/>
    <property type="evidence" value="ECO:0007669"/>
    <property type="project" value="TreeGrafter"/>
</dbReference>
<comment type="similarity">
    <text evidence="1">Belongs to the HesA/MoeB/ThiF family.</text>
</comment>
<comment type="subunit">
    <text evidence="7">Homodimer. Forms a stable heterotetrameric complex of 2 MoeB and 2 MoaD during adenylation of MoaD.</text>
</comment>
<comment type="function">
    <text evidence="6">Catalyzes the adenylation by ATP of the carboxyl group of the C-terminal glycine of sulfur carrier protein MoaD.</text>
</comment>
<evidence type="ECO:0000259" key="13">
    <source>
        <dbReference type="PROSITE" id="PS50206"/>
    </source>
</evidence>
<feature type="domain" description="Rhodanese" evidence="13">
    <location>
        <begin position="278"/>
        <end position="360"/>
    </location>
</feature>
<dbReference type="AlphaFoldDB" id="A0A1K2ILV3"/>
<dbReference type="InterPro" id="IPR000594">
    <property type="entry name" value="ThiF_NAD_FAD-bd"/>
</dbReference>
<dbReference type="CDD" id="cd00757">
    <property type="entry name" value="ThiF_MoeB_HesA_family"/>
    <property type="match status" value="1"/>
</dbReference>
<dbReference type="GO" id="GO:0004792">
    <property type="term" value="F:thiosulfate-cyanide sulfurtransferase activity"/>
    <property type="evidence" value="ECO:0007669"/>
    <property type="project" value="TreeGrafter"/>
</dbReference>
<accession>A0A1K2ILV3</accession>
<dbReference type="PROSITE" id="PS50206">
    <property type="entry name" value="RHODANESE_3"/>
    <property type="match status" value="1"/>
</dbReference>
<dbReference type="SUPFAM" id="SSF69572">
    <property type="entry name" value="Activating enzymes of the ubiquitin-like proteins"/>
    <property type="match status" value="1"/>
</dbReference>
<evidence type="ECO:0000256" key="8">
    <source>
        <dbReference type="ARBA" id="ARBA00066884"/>
    </source>
</evidence>
<dbReference type="PANTHER" id="PTHR10953">
    <property type="entry name" value="UBIQUITIN-ACTIVATING ENZYME E1"/>
    <property type="match status" value="1"/>
</dbReference>
<dbReference type="STRING" id="1612149.SAMN05216324_104210"/>
<dbReference type="InterPro" id="IPR036873">
    <property type="entry name" value="Rhodanese-like_dom_sf"/>
</dbReference>
<name>A0A1K2ILV3_9FLAO</name>
<dbReference type="InterPro" id="IPR001763">
    <property type="entry name" value="Rhodanese-like_dom"/>
</dbReference>
<dbReference type="EMBL" id="FPKW01000004">
    <property type="protein sequence ID" value="SFZ93184.1"/>
    <property type="molecule type" value="Genomic_DNA"/>
</dbReference>
<keyword evidence="4" id="KW-0067">ATP-binding</keyword>
<evidence type="ECO:0000256" key="11">
    <source>
        <dbReference type="ARBA" id="ARBA00075328"/>
    </source>
</evidence>
<dbReference type="OrthoDB" id="9804286at2"/>
<dbReference type="FunFam" id="3.40.50.720:FF:000033">
    <property type="entry name" value="Adenylyltransferase and sulfurtransferase MOCS3"/>
    <property type="match status" value="1"/>
</dbReference>
<dbReference type="InterPro" id="IPR045886">
    <property type="entry name" value="ThiF/MoeB/HesA"/>
</dbReference>
<evidence type="ECO:0000313" key="14">
    <source>
        <dbReference type="EMBL" id="SFZ93184.1"/>
    </source>
</evidence>
<dbReference type="Gene3D" id="3.40.50.720">
    <property type="entry name" value="NAD(P)-binding Rossmann-like Domain"/>
    <property type="match status" value="1"/>
</dbReference>
<comment type="catalytic activity">
    <reaction evidence="5">
        <text>[molybdopterin-synthase sulfur-carrier protein]-C-terminal Gly-Gly + ATP + H(+) = [molybdopterin-synthase sulfur-carrier protein]-C-terminal Gly-Gly-AMP + diphosphate</text>
        <dbReference type="Rhea" id="RHEA:43616"/>
        <dbReference type="Rhea" id="RHEA-COMP:12159"/>
        <dbReference type="Rhea" id="RHEA-COMP:12202"/>
        <dbReference type="ChEBI" id="CHEBI:15378"/>
        <dbReference type="ChEBI" id="CHEBI:30616"/>
        <dbReference type="ChEBI" id="CHEBI:33019"/>
        <dbReference type="ChEBI" id="CHEBI:90618"/>
        <dbReference type="ChEBI" id="CHEBI:90778"/>
        <dbReference type="EC" id="2.7.7.80"/>
    </reaction>
</comment>
<dbReference type="GO" id="GO:0005829">
    <property type="term" value="C:cytosol"/>
    <property type="evidence" value="ECO:0007669"/>
    <property type="project" value="TreeGrafter"/>
</dbReference>
<proteinExistence type="inferred from homology"/>
<reference evidence="15" key="1">
    <citation type="submission" date="2016-10" db="EMBL/GenBank/DDBJ databases">
        <authorList>
            <person name="Varghese N."/>
            <person name="Submissions S."/>
        </authorList>
    </citation>
    <scope>NUCLEOTIDE SEQUENCE [LARGE SCALE GENOMIC DNA]</scope>
    <source>
        <strain evidence="15">SUR2</strain>
    </source>
</reference>
<gene>
    <name evidence="14" type="ORF">SAMN05216324_104210</name>
</gene>
<dbReference type="GO" id="GO:0008641">
    <property type="term" value="F:ubiquitin-like modifier activating enzyme activity"/>
    <property type="evidence" value="ECO:0007669"/>
    <property type="project" value="InterPro"/>
</dbReference>